<evidence type="ECO:0000313" key="2">
    <source>
        <dbReference type="Proteomes" id="UP001221302"/>
    </source>
</evidence>
<protein>
    <submittedName>
        <fullName evidence="1">Uncharacterized protein</fullName>
    </submittedName>
</protein>
<evidence type="ECO:0000313" key="1">
    <source>
        <dbReference type="EMBL" id="MDF1613091.1"/>
    </source>
</evidence>
<gene>
    <name evidence="1" type="ORF">P0M35_13075</name>
</gene>
<proteinExistence type="predicted"/>
<sequence>MDIKKSGGNPHRHSAKDLDAYNLAEKAFNDSELQLFDKLEAFPRFATKRSIARFLFKYEIFKEIIDVNGVIIECGVFNGGGCSLGHSFQIFLNQLIITER</sequence>
<comment type="caution">
    <text evidence="1">The sequence shown here is derived from an EMBL/GenBank/DDBJ whole genome shotgun (WGS) entry which is preliminary data.</text>
</comment>
<dbReference type="EMBL" id="JARGDL010000026">
    <property type="protein sequence ID" value="MDF1613091.1"/>
    <property type="molecule type" value="Genomic_DNA"/>
</dbReference>
<dbReference type="Gene3D" id="3.40.50.150">
    <property type="entry name" value="Vaccinia Virus protein VP39"/>
    <property type="match status" value="1"/>
</dbReference>
<dbReference type="InterPro" id="IPR029063">
    <property type="entry name" value="SAM-dependent_MTases_sf"/>
</dbReference>
<dbReference type="RefSeq" id="WP_321536862.1">
    <property type="nucleotide sequence ID" value="NZ_JARGDL010000026.1"/>
</dbReference>
<dbReference type="AlphaFoldDB" id="A0AAE3NY55"/>
<name>A0AAE3NY55_9BACT</name>
<dbReference type="Proteomes" id="UP001221302">
    <property type="component" value="Unassembled WGS sequence"/>
</dbReference>
<reference evidence="1" key="1">
    <citation type="submission" date="2023-03" db="EMBL/GenBank/DDBJ databases">
        <title>Stygiobacter electus gen. nov., sp. nov., facultatively anaerobic thermotolerant bacterium of the class Ignavibacteria from a well of Yessentuki mineral water deposit.</title>
        <authorList>
            <person name="Podosokorskaya O.A."/>
            <person name="Elcheninov A.G."/>
            <person name="Petrova N.F."/>
            <person name="Zavarzina D.G."/>
            <person name="Kublanov I.V."/>
            <person name="Merkel A.Y."/>
        </authorList>
    </citation>
    <scope>NUCLEOTIDE SEQUENCE</scope>
    <source>
        <strain evidence="1">09-Me</strain>
    </source>
</reference>
<organism evidence="1 2">
    <name type="scientific">Stygiobacter electus</name>
    <dbReference type="NCBI Taxonomy" id="3032292"/>
    <lineage>
        <taxon>Bacteria</taxon>
        <taxon>Pseudomonadati</taxon>
        <taxon>Ignavibacteriota</taxon>
        <taxon>Ignavibacteria</taxon>
        <taxon>Ignavibacteriales</taxon>
        <taxon>Melioribacteraceae</taxon>
        <taxon>Stygiobacter</taxon>
    </lineage>
</organism>
<accession>A0AAE3NY55</accession>
<keyword evidence="2" id="KW-1185">Reference proteome</keyword>